<evidence type="ECO:0000313" key="1">
    <source>
        <dbReference type="EMBL" id="CAH1425834.1"/>
    </source>
</evidence>
<sequence>MRTFASLLSHEQKATSFPQTSNLQIQSKPVIITSSLRTFTTQSLHDYILFVKQIHIDISGRRFAAIIISSTSSVFSGRNPTVFPFSGFKFIKILVFNLECGSKIWFES</sequence>
<keyword evidence="2" id="KW-1185">Reference proteome</keyword>
<gene>
    <name evidence="1" type="ORF">LVIROSA_LOCUS12951</name>
</gene>
<organism evidence="1 2">
    <name type="scientific">Lactuca virosa</name>
    <dbReference type="NCBI Taxonomy" id="75947"/>
    <lineage>
        <taxon>Eukaryota</taxon>
        <taxon>Viridiplantae</taxon>
        <taxon>Streptophyta</taxon>
        <taxon>Embryophyta</taxon>
        <taxon>Tracheophyta</taxon>
        <taxon>Spermatophyta</taxon>
        <taxon>Magnoliopsida</taxon>
        <taxon>eudicotyledons</taxon>
        <taxon>Gunneridae</taxon>
        <taxon>Pentapetalae</taxon>
        <taxon>asterids</taxon>
        <taxon>campanulids</taxon>
        <taxon>Asterales</taxon>
        <taxon>Asteraceae</taxon>
        <taxon>Cichorioideae</taxon>
        <taxon>Cichorieae</taxon>
        <taxon>Lactucinae</taxon>
        <taxon>Lactuca</taxon>
    </lineage>
</organism>
<protein>
    <submittedName>
        <fullName evidence="1">Uncharacterized protein</fullName>
    </submittedName>
</protein>
<proteinExistence type="predicted"/>
<comment type="caution">
    <text evidence="1">The sequence shown here is derived from an EMBL/GenBank/DDBJ whole genome shotgun (WGS) entry which is preliminary data.</text>
</comment>
<reference evidence="1 2" key="1">
    <citation type="submission" date="2022-01" db="EMBL/GenBank/DDBJ databases">
        <authorList>
            <person name="Xiong W."/>
            <person name="Schranz E."/>
        </authorList>
    </citation>
    <scope>NUCLEOTIDE SEQUENCE [LARGE SCALE GENOMIC DNA]</scope>
</reference>
<dbReference type="Proteomes" id="UP001157418">
    <property type="component" value="Unassembled WGS sequence"/>
</dbReference>
<evidence type="ECO:0000313" key="2">
    <source>
        <dbReference type="Proteomes" id="UP001157418"/>
    </source>
</evidence>
<dbReference type="EMBL" id="CAKMRJ010002223">
    <property type="protein sequence ID" value="CAH1425834.1"/>
    <property type="molecule type" value="Genomic_DNA"/>
</dbReference>
<name>A0AAU9MI15_9ASTR</name>
<dbReference type="AlphaFoldDB" id="A0AAU9MI15"/>
<accession>A0AAU9MI15</accession>